<dbReference type="GeneID" id="18802341"/>
<dbReference type="AlphaFoldDB" id="R7RX08"/>
<dbReference type="RefSeq" id="XP_007311162.1">
    <property type="nucleotide sequence ID" value="XM_007311100.1"/>
</dbReference>
<dbReference type="EMBL" id="JH687401">
    <property type="protein sequence ID" value="EIM79874.1"/>
    <property type="molecule type" value="Genomic_DNA"/>
</dbReference>
<feature type="region of interest" description="Disordered" evidence="1">
    <location>
        <begin position="1"/>
        <end position="49"/>
    </location>
</feature>
<gene>
    <name evidence="2" type="ORF">STEHIDRAFT_163428</name>
</gene>
<sequence>MGPNVHAIMDSRSKHAAGSNSRHDAGLQSAVKIRVESPMPSRRLGETSR</sequence>
<reference evidence="3" key="1">
    <citation type="journal article" date="2012" name="Science">
        <title>The Paleozoic origin of enzymatic lignin decomposition reconstructed from 31 fungal genomes.</title>
        <authorList>
            <person name="Floudas D."/>
            <person name="Binder M."/>
            <person name="Riley R."/>
            <person name="Barry K."/>
            <person name="Blanchette R.A."/>
            <person name="Henrissat B."/>
            <person name="Martinez A.T."/>
            <person name="Otillar R."/>
            <person name="Spatafora J.W."/>
            <person name="Yadav J.S."/>
            <person name="Aerts A."/>
            <person name="Benoit I."/>
            <person name="Boyd A."/>
            <person name="Carlson A."/>
            <person name="Copeland A."/>
            <person name="Coutinho P.M."/>
            <person name="de Vries R.P."/>
            <person name="Ferreira P."/>
            <person name="Findley K."/>
            <person name="Foster B."/>
            <person name="Gaskell J."/>
            <person name="Glotzer D."/>
            <person name="Gorecki P."/>
            <person name="Heitman J."/>
            <person name="Hesse C."/>
            <person name="Hori C."/>
            <person name="Igarashi K."/>
            <person name="Jurgens J.A."/>
            <person name="Kallen N."/>
            <person name="Kersten P."/>
            <person name="Kohler A."/>
            <person name="Kuees U."/>
            <person name="Kumar T.K.A."/>
            <person name="Kuo A."/>
            <person name="LaButti K."/>
            <person name="Larrondo L.F."/>
            <person name="Lindquist E."/>
            <person name="Ling A."/>
            <person name="Lombard V."/>
            <person name="Lucas S."/>
            <person name="Lundell T."/>
            <person name="Martin R."/>
            <person name="McLaughlin D.J."/>
            <person name="Morgenstern I."/>
            <person name="Morin E."/>
            <person name="Murat C."/>
            <person name="Nagy L.G."/>
            <person name="Nolan M."/>
            <person name="Ohm R.A."/>
            <person name="Patyshakuliyeva A."/>
            <person name="Rokas A."/>
            <person name="Ruiz-Duenas F.J."/>
            <person name="Sabat G."/>
            <person name="Salamov A."/>
            <person name="Samejima M."/>
            <person name="Schmutz J."/>
            <person name="Slot J.C."/>
            <person name="St John F."/>
            <person name="Stenlid J."/>
            <person name="Sun H."/>
            <person name="Sun S."/>
            <person name="Syed K."/>
            <person name="Tsang A."/>
            <person name="Wiebenga A."/>
            <person name="Young D."/>
            <person name="Pisabarro A."/>
            <person name="Eastwood D.C."/>
            <person name="Martin F."/>
            <person name="Cullen D."/>
            <person name="Grigoriev I.V."/>
            <person name="Hibbett D.S."/>
        </authorList>
    </citation>
    <scope>NUCLEOTIDE SEQUENCE [LARGE SCALE GENOMIC DNA]</scope>
    <source>
        <strain evidence="3">FP-91666</strain>
    </source>
</reference>
<proteinExistence type="predicted"/>
<evidence type="ECO:0000313" key="3">
    <source>
        <dbReference type="Proteomes" id="UP000053927"/>
    </source>
</evidence>
<accession>R7RX08</accession>
<organism evidence="2 3">
    <name type="scientific">Stereum hirsutum (strain FP-91666)</name>
    <name type="common">White-rot fungus</name>
    <dbReference type="NCBI Taxonomy" id="721885"/>
    <lineage>
        <taxon>Eukaryota</taxon>
        <taxon>Fungi</taxon>
        <taxon>Dikarya</taxon>
        <taxon>Basidiomycota</taxon>
        <taxon>Agaricomycotina</taxon>
        <taxon>Agaricomycetes</taxon>
        <taxon>Russulales</taxon>
        <taxon>Stereaceae</taxon>
        <taxon>Stereum</taxon>
    </lineage>
</organism>
<dbReference type="Proteomes" id="UP000053927">
    <property type="component" value="Unassembled WGS sequence"/>
</dbReference>
<evidence type="ECO:0000313" key="2">
    <source>
        <dbReference type="EMBL" id="EIM79874.1"/>
    </source>
</evidence>
<evidence type="ECO:0000256" key="1">
    <source>
        <dbReference type="SAM" id="MobiDB-lite"/>
    </source>
</evidence>
<name>R7RX08_STEHR</name>
<keyword evidence="3" id="KW-1185">Reference proteome</keyword>
<dbReference type="KEGG" id="shs:STEHIDRAFT_163428"/>
<protein>
    <submittedName>
        <fullName evidence="2">Uncharacterized protein</fullName>
    </submittedName>
</protein>